<accession>A0AAE1D425</accession>
<reference evidence="2" key="1">
    <citation type="journal article" date="2023" name="G3 (Bethesda)">
        <title>A reference genome for the long-term kleptoplast-retaining sea slug Elysia crispata morphotype clarki.</title>
        <authorList>
            <person name="Eastman K.E."/>
            <person name="Pendleton A.L."/>
            <person name="Shaikh M.A."/>
            <person name="Suttiyut T."/>
            <person name="Ogas R."/>
            <person name="Tomko P."/>
            <person name="Gavelis G."/>
            <person name="Widhalm J.R."/>
            <person name="Wisecaver J.H."/>
        </authorList>
    </citation>
    <scope>NUCLEOTIDE SEQUENCE</scope>
    <source>
        <strain evidence="2">ECLA1</strain>
    </source>
</reference>
<dbReference type="EMBL" id="JAWDGP010005499">
    <property type="protein sequence ID" value="KAK3756512.1"/>
    <property type="molecule type" value="Genomic_DNA"/>
</dbReference>
<evidence type="ECO:0000313" key="3">
    <source>
        <dbReference type="Proteomes" id="UP001283361"/>
    </source>
</evidence>
<sequence length="207" mass="22696">MNPSPYRPTYLQINELPFQPLNFKSHLSKLLTDFATQSRDIHQREAKINARTCPAKDCRRLACAADPVDPEALTVPDDKGEAVSAQSDLPLPTRKAPRESLPHGDHGAYPCGQKSGAAGSPRRSSPVYDSHNQAPLATRLRFTTCTAPLKLRLGAVSGGEDGAVLLFYLISIVVSFTSVLRPHHSPFSLAPLQQQDLEFYFSPSVLY</sequence>
<feature type="compositionally biased region" description="Basic and acidic residues" evidence="1">
    <location>
        <begin position="96"/>
        <end position="106"/>
    </location>
</feature>
<gene>
    <name evidence="2" type="ORF">RRG08_061572</name>
</gene>
<dbReference type="AlphaFoldDB" id="A0AAE1D425"/>
<name>A0AAE1D425_9GAST</name>
<dbReference type="Proteomes" id="UP001283361">
    <property type="component" value="Unassembled WGS sequence"/>
</dbReference>
<evidence type="ECO:0000256" key="1">
    <source>
        <dbReference type="SAM" id="MobiDB-lite"/>
    </source>
</evidence>
<protein>
    <submittedName>
        <fullName evidence="2">Uncharacterized protein</fullName>
    </submittedName>
</protein>
<proteinExistence type="predicted"/>
<feature type="region of interest" description="Disordered" evidence="1">
    <location>
        <begin position="70"/>
        <end position="131"/>
    </location>
</feature>
<comment type="caution">
    <text evidence="2">The sequence shown here is derived from an EMBL/GenBank/DDBJ whole genome shotgun (WGS) entry which is preliminary data.</text>
</comment>
<organism evidence="2 3">
    <name type="scientific">Elysia crispata</name>
    <name type="common">lettuce slug</name>
    <dbReference type="NCBI Taxonomy" id="231223"/>
    <lineage>
        <taxon>Eukaryota</taxon>
        <taxon>Metazoa</taxon>
        <taxon>Spiralia</taxon>
        <taxon>Lophotrochozoa</taxon>
        <taxon>Mollusca</taxon>
        <taxon>Gastropoda</taxon>
        <taxon>Heterobranchia</taxon>
        <taxon>Euthyneura</taxon>
        <taxon>Panpulmonata</taxon>
        <taxon>Sacoglossa</taxon>
        <taxon>Placobranchoidea</taxon>
        <taxon>Plakobranchidae</taxon>
        <taxon>Elysia</taxon>
    </lineage>
</organism>
<keyword evidence="3" id="KW-1185">Reference proteome</keyword>
<evidence type="ECO:0000313" key="2">
    <source>
        <dbReference type="EMBL" id="KAK3756512.1"/>
    </source>
</evidence>